<evidence type="ECO:0000313" key="1">
    <source>
        <dbReference type="EMBL" id="KKN53478.1"/>
    </source>
</evidence>
<gene>
    <name evidence="1" type="ORF">LCGC14_0601750</name>
</gene>
<proteinExistence type="predicted"/>
<name>A0A0F9UIS6_9ZZZZ</name>
<accession>A0A0F9UIS6</accession>
<organism evidence="1">
    <name type="scientific">marine sediment metagenome</name>
    <dbReference type="NCBI Taxonomy" id="412755"/>
    <lineage>
        <taxon>unclassified sequences</taxon>
        <taxon>metagenomes</taxon>
        <taxon>ecological metagenomes</taxon>
    </lineage>
</organism>
<sequence>MSKTREQIGIILQQLADELAPDIQAGYLSESINKIEVILNEKVKAARVEVLEEVRRLVDKWVERGWSTSKIRQYLFDTIDKQIKAEK</sequence>
<dbReference type="AlphaFoldDB" id="A0A0F9UIS6"/>
<protein>
    <submittedName>
        <fullName evidence="1">Uncharacterized protein</fullName>
    </submittedName>
</protein>
<reference evidence="1" key="1">
    <citation type="journal article" date="2015" name="Nature">
        <title>Complex archaea that bridge the gap between prokaryotes and eukaryotes.</title>
        <authorList>
            <person name="Spang A."/>
            <person name="Saw J.H."/>
            <person name="Jorgensen S.L."/>
            <person name="Zaremba-Niedzwiedzka K."/>
            <person name="Martijn J."/>
            <person name="Lind A.E."/>
            <person name="van Eijk R."/>
            <person name="Schleper C."/>
            <person name="Guy L."/>
            <person name="Ettema T.J."/>
        </authorList>
    </citation>
    <scope>NUCLEOTIDE SEQUENCE</scope>
</reference>
<dbReference type="EMBL" id="LAZR01000969">
    <property type="protein sequence ID" value="KKN53478.1"/>
    <property type="molecule type" value="Genomic_DNA"/>
</dbReference>
<comment type="caution">
    <text evidence="1">The sequence shown here is derived from an EMBL/GenBank/DDBJ whole genome shotgun (WGS) entry which is preliminary data.</text>
</comment>